<keyword evidence="2" id="KW-0472">Membrane</keyword>
<evidence type="ECO:0000256" key="1">
    <source>
        <dbReference type="SAM" id="MobiDB-lite"/>
    </source>
</evidence>
<comment type="caution">
    <text evidence="4">The sequence shown here is derived from an EMBL/GenBank/DDBJ whole genome shotgun (WGS) entry which is preliminary data.</text>
</comment>
<gene>
    <name evidence="4" type="ORF">ACFQVC_14625</name>
</gene>
<feature type="compositionally biased region" description="Gly residues" evidence="1">
    <location>
        <begin position="142"/>
        <end position="151"/>
    </location>
</feature>
<keyword evidence="2" id="KW-0812">Transmembrane</keyword>
<dbReference type="RefSeq" id="WP_381830814.1">
    <property type="nucleotide sequence ID" value="NZ_JBHTCF010000005.1"/>
</dbReference>
<sequence>MRTTRISLRSGLTVAAVAAVAAPLALAASPAAAAAPTATAGINVSATGSMVQVTTTSCPNGGKASLMGNGNASFAGGEQVDLAGGSASQSASWQGVSPGTYTVAVVCTGGASAGSQRVTVSSTTPSSSPSPSVRPTTPSGQVRGGLGGGAGEDTTVQIAGGAALALTAGLGGTWLIRRRRGRGSHS</sequence>
<feature type="compositionally biased region" description="Low complexity" evidence="1">
    <location>
        <begin position="117"/>
        <end position="141"/>
    </location>
</feature>
<keyword evidence="3" id="KW-0732">Signal</keyword>
<dbReference type="PROSITE" id="PS51318">
    <property type="entry name" value="TAT"/>
    <property type="match status" value="1"/>
</dbReference>
<evidence type="ECO:0000313" key="4">
    <source>
        <dbReference type="EMBL" id="MFC7305453.1"/>
    </source>
</evidence>
<keyword evidence="2" id="KW-1133">Transmembrane helix</keyword>
<keyword evidence="5" id="KW-1185">Reference proteome</keyword>
<name>A0ABW2JIW4_9ACTN</name>
<reference evidence="5" key="1">
    <citation type="journal article" date="2019" name="Int. J. Syst. Evol. Microbiol.">
        <title>The Global Catalogue of Microorganisms (GCM) 10K type strain sequencing project: providing services to taxonomists for standard genome sequencing and annotation.</title>
        <authorList>
            <consortium name="The Broad Institute Genomics Platform"/>
            <consortium name="The Broad Institute Genome Sequencing Center for Infectious Disease"/>
            <person name="Wu L."/>
            <person name="Ma J."/>
        </authorList>
    </citation>
    <scope>NUCLEOTIDE SEQUENCE [LARGE SCALE GENOMIC DNA]</scope>
    <source>
        <strain evidence="5">SYNS20</strain>
    </source>
</reference>
<dbReference type="InterPro" id="IPR006311">
    <property type="entry name" value="TAT_signal"/>
</dbReference>
<organism evidence="4 5">
    <name type="scientific">Streptomyces monticola</name>
    <dbReference type="NCBI Taxonomy" id="2666263"/>
    <lineage>
        <taxon>Bacteria</taxon>
        <taxon>Bacillati</taxon>
        <taxon>Actinomycetota</taxon>
        <taxon>Actinomycetes</taxon>
        <taxon>Kitasatosporales</taxon>
        <taxon>Streptomycetaceae</taxon>
        <taxon>Streptomyces</taxon>
    </lineage>
</organism>
<evidence type="ECO:0008006" key="6">
    <source>
        <dbReference type="Google" id="ProtNLM"/>
    </source>
</evidence>
<accession>A0ABW2JIW4</accession>
<feature type="chain" id="PRO_5045536009" description="LPXTG cell wall anchor domain-containing protein" evidence="3">
    <location>
        <begin position="28"/>
        <end position="186"/>
    </location>
</feature>
<evidence type="ECO:0000256" key="2">
    <source>
        <dbReference type="SAM" id="Phobius"/>
    </source>
</evidence>
<dbReference type="Proteomes" id="UP001596523">
    <property type="component" value="Unassembled WGS sequence"/>
</dbReference>
<evidence type="ECO:0000313" key="5">
    <source>
        <dbReference type="Proteomes" id="UP001596523"/>
    </source>
</evidence>
<evidence type="ECO:0000256" key="3">
    <source>
        <dbReference type="SAM" id="SignalP"/>
    </source>
</evidence>
<protein>
    <recommendedName>
        <fullName evidence="6">LPXTG cell wall anchor domain-containing protein</fullName>
    </recommendedName>
</protein>
<proteinExistence type="predicted"/>
<feature type="transmembrane region" description="Helical" evidence="2">
    <location>
        <begin position="158"/>
        <end position="176"/>
    </location>
</feature>
<dbReference type="EMBL" id="JBHTCF010000005">
    <property type="protein sequence ID" value="MFC7305453.1"/>
    <property type="molecule type" value="Genomic_DNA"/>
</dbReference>
<feature type="signal peptide" evidence="3">
    <location>
        <begin position="1"/>
        <end position="27"/>
    </location>
</feature>
<feature type="region of interest" description="Disordered" evidence="1">
    <location>
        <begin position="114"/>
        <end position="154"/>
    </location>
</feature>